<dbReference type="SUPFAM" id="SSF52058">
    <property type="entry name" value="L domain-like"/>
    <property type="match status" value="1"/>
</dbReference>
<organism evidence="6 7">
    <name type="scientific">Ladona fulva</name>
    <name type="common">Scarce chaser dragonfly</name>
    <name type="synonym">Libellula fulva</name>
    <dbReference type="NCBI Taxonomy" id="123851"/>
    <lineage>
        <taxon>Eukaryota</taxon>
        <taxon>Metazoa</taxon>
        <taxon>Ecdysozoa</taxon>
        <taxon>Arthropoda</taxon>
        <taxon>Hexapoda</taxon>
        <taxon>Insecta</taxon>
        <taxon>Pterygota</taxon>
        <taxon>Palaeoptera</taxon>
        <taxon>Odonata</taxon>
        <taxon>Epiprocta</taxon>
        <taxon>Anisoptera</taxon>
        <taxon>Libelluloidea</taxon>
        <taxon>Libellulidae</taxon>
        <taxon>Ladona</taxon>
    </lineage>
</organism>
<dbReference type="EMBL" id="KZ308277">
    <property type="protein sequence ID" value="KAG8226368.1"/>
    <property type="molecule type" value="Genomic_DNA"/>
</dbReference>
<protein>
    <recommendedName>
        <fullName evidence="5">LRRCT domain-containing protein</fullName>
    </recommendedName>
</protein>
<reference evidence="6" key="2">
    <citation type="submission" date="2017-10" db="EMBL/GenBank/DDBJ databases">
        <title>Ladona fulva Genome sequencing and assembly.</title>
        <authorList>
            <person name="Murali S."/>
            <person name="Richards S."/>
            <person name="Bandaranaike D."/>
            <person name="Bellair M."/>
            <person name="Blankenburg K."/>
            <person name="Chao H."/>
            <person name="Dinh H."/>
            <person name="Doddapaneni H."/>
            <person name="Dugan-Rocha S."/>
            <person name="Elkadiri S."/>
            <person name="Gnanaolivu R."/>
            <person name="Hernandez B."/>
            <person name="Skinner E."/>
            <person name="Javaid M."/>
            <person name="Lee S."/>
            <person name="Li M."/>
            <person name="Ming W."/>
            <person name="Munidasa M."/>
            <person name="Muniz J."/>
            <person name="Nguyen L."/>
            <person name="Hughes D."/>
            <person name="Osuji N."/>
            <person name="Pu L.-L."/>
            <person name="Puazo M."/>
            <person name="Qu C."/>
            <person name="Quiroz J."/>
            <person name="Raj R."/>
            <person name="Weissenberger G."/>
            <person name="Xin Y."/>
            <person name="Zou X."/>
            <person name="Han Y."/>
            <person name="Worley K."/>
            <person name="Muzny D."/>
            <person name="Gibbs R."/>
        </authorList>
    </citation>
    <scope>NUCLEOTIDE SEQUENCE</scope>
    <source>
        <strain evidence="6">Sampled in the wild</strain>
    </source>
</reference>
<evidence type="ECO:0000256" key="2">
    <source>
        <dbReference type="ARBA" id="ARBA00022729"/>
    </source>
</evidence>
<dbReference type="InterPro" id="IPR001611">
    <property type="entry name" value="Leu-rich_rpt"/>
</dbReference>
<feature type="domain" description="LRRCT" evidence="5">
    <location>
        <begin position="411"/>
        <end position="467"/>
    </location>
</feature>
<reference evidence="6" key="1">
    <citation type="submission" date="2013-04" db="EMBL/GenBank/DDBJ databases">
        <authorList>
            <person name="Qu J."/>
            <person name="Murali S.C."/>
            <person name="Bandaranaike D."/>
            <person name="Bellair M."/>
            <person name="Blankenburg K."/>
            <person name="Chao H."/>
            <person name="Dinh H."/>
            <person name="Doddapaneni H."/>
            <person name="Downs B."/>
            <person name="Dugan-Rocha S."/>
            <person name="Elkadiri S."/>
            <person name="Gnanaolivu R.D."/>
            <person name="Hernandez B."/>
            <person name="Javaid M."/>
            <person name="Jayaseelan J.C."/>
            <person name="Lee S."/>
            <person name="Li M."/>
            <person name="Ming W."/>
            <person name="Munidasa M."/>
            <person name="Muniz J."/>
            <person name="Nguyen L."/>
            <person name="Ongeri F."/>
            <person name="Osuji N."/>
            <person name="Pu L.-L."/>
            <person name="Puazo M."/>
            <person name="Qu C."/>
            <person name="Quiroz J."/>
            <person name="Raj R."/>
            <person name="Weissenberger G."/>
            <person name="Xin Y."/>
            <person name="Zou X."/>
            <person name="Han Y."/>
            <person name="Richards S."/>
            <person name="Worley K."/>
            <person name="Muzny D."/>
            <person name="Gibbs R."/>
        </authorList>
    </citation>
    <scope>NUCLEOTIDE SEQUENCE</scope>
    <source>
        <strain evidence="6">Sampled in the wild</strain>
    </source>
</reference>
<keyword evidence="1" id="KW-0433">Leucine-rich repeat</keyword>
<dbReference type="InterPro" id="IPR032675">
    <property type="entry name" value="LRR_dom_sf"/>
</dbReference>
<evidence type="ECO:0000313" key="6">
    <source>
        <dbReference type="EMBL" id="KAG8226368.1"/>
    </source>
</evidence>
<dbReference type="Proteomes" id="UP000792457">
    <property type="component" value="Unassembled WGS sequence"/>
</dbReference>
<dbReference type="InterPro" id="IPR000483">
    <property type="entry name" value="Cys-rich_flank_reg_C"/>
</dbReference>
<comment type="caution">
    <text evidence="6">The sequence shown here is derived from an EMBL/GenBank/DDBJ whole genome shotgun (WGS) entry which is preliminary data.</text>
</comment>
<evidence type="ECO:0000313" key="7">
    <source>
        <dbReference type="Proteomes" id="UP000792457"/>
    </source>
</evidence>
<keyword evidence="7" id="KW-1185">Reference proteome</keyword>
<dbReference type="AlphaFoldDB" id="A0A8K0NYP2"/>
<proteinExistence type="predicted"/>
<evidence type="ECO:0000256" key="3">
    <source>
        <dbReference type="ARBA" id="ARBA00022737"/>
    </source>
</evidence>
<dbReference type="PROSITE" id="PS51450">
    <property type="entry name" value="LRR"/>
    <property type="match status" value="1"/>
</dbReference>
<dbReference type="GO" id="GO:0005886">
    <property type="term" value="C:plasma membrane"/>
    <property type="evidence" value="ECO:0007669"/>
    <property type="project" value="TreeGrafter"/>
</dbReference>
<evidence type="ECO:0000256" key="4">
    <source>
        <dbReference type="SAM" id="SignalP"/>
    </source>
</evidence>
<dbReference type="InterPro" id="IPR003591">
    <property type="entry name" value="Leu-rich_rpt_typical-subtyp"/>
</dbReference>
<gene>
    <name evidence="6" type="ORF">J437_LFUL007725</name>
</gene>
<dbReference type="SMART" id="SM00369">
    <property type="entry name" value="LRR_TYP"/>
    <property type="match status" value="7"/>
</dbReference>
<feature type="chain" id="PRO_5035431667" description="LRRCT domain-containing protein" evidence="4">
    <location>
        <begin position="20"/>
        <end position="483"/>
    </location>
</feature>
<dbReference type="Gene3D" id="3.80.10.10">
    <property type="entry name" value="Ribonuclease Inhibitor"/>
    <property type="match status" value="2"/>
</dbReference>
<sequence>MAILLALLSLAVVQPLSSAQVGPPSDLAMLCKRCRCDYDPGTWMVPENATIEPPDSDSLLVNCSRTSTSPFAGAFEWPDVPLHHEEPPEEDPTVPWRPASRADFSWCNLAGGVRPLPIVKARRLRELSLSQNLFSWLEVDAFKGLPSLKLLDLSGNKLAAIRAEAFPLSSDVAFASNLEDVRLSHNMLLAVPWEAMLRLPELERLDLGHNSIKSLDDDYKLVPSDATFNSLKVLNLTSNKLTVLKSTVMAKFTELLELDLSWNNLETVPEVFLSTVKPLNNRTVGLRSLNRTVTPFGLVNLRSLILDGNPIKVLGKNSFAGVPSLTSLSLSSMGTLVDVDPDVLSGLWFLEKLRLSRNPQLSHLPELMFQAMRKSERWTLKKVDLSYNSLETLKEDTLPWEEIDFLDLQGNPWICNCSLQWMLDDWMPVIYKKDSGYLFDLRCAKPNWLRGRRFVHWLNRSEGIFCGKRSAALIQEVSIKRSK</sequence>
<evidence type="ECO:0000259" key="5">
    <source>
        <dbReference type="SMART" id="SM00082"/>
    </source>
</evidence>
<name>A0A8K0NYP2_LADFU</name>
<keyword evidence="2 4" id="KW-0732">Signal</keyword>
<dbReference type="PANTHER" id="PTHR24369">
    <property type="entry name" value="ANTIGEN BSP, PUTATIVE-RELATED"/>
    <property type="match status" value="1"/>
</dbReference>
<dbReference type="PRINTS" id="PR00019">
    <property type="entry name" value="LEURICHRPT"/>
</dbReference>
<keyword evidence="3" id="KW-0677">Repeat</keyword>
<accession>A0A8K0NYP2</accession>
<dbReference type="SMART" id="SM00082">
    <property type="entry name" value="LRRCT"/>
    <property type="match status" value="1"/>
</dbReference>
<dbReference type="PANTHER" id="PTHR24369:SF210">
    <property type="entry name" value="CHAOPTIN-RELATED"/>
    <property type="match status" value="1"/>
</dbReference>
<evidence type="ECO:0000256" key="1">
    <source>
        <dbReference type="ARBA" id="ARBA00022614"/>
    </source>
</evidence>
<dbReference type="InterPro" id="IPR050541">
    <property type="entry name" value="LRR_TM_domain-containing"/>
</dbReference>
<feature type="signal peptide" evidence="4">
    <location>
        <begin position="1"/>
        <end position="19"/>
    </location>
</feature>
<dbReference type="Pfam" id="PF13855">
    <property type="entry name" value="LRR_8"/>
    <property type="match status" value="3"/>
</dbReference>
<dbReference type="OrthoDB" id="72369at2759"/>